<gene>
    <name evidence="11" type="primary">IPO4</name>
</gene>
<evidence type="ECO:0000256" key="3">
    <source>
        <dbReference type="ARBA" id="ARBA00022448"/>
    </source>
</evidence>
<dbReference type="OrthoDB" id="7862313at2759"/>
<evidence type="ECO:0000256" key="4">
    <source>
        <dbReference type="ARBA" id="ARBA00022490"/>
    </source>
</evidence>
<evidence type="ECO:0000256" key="8">
    <source>
        <dbReference type="PROSITE-ProRule" id="PRU00103"/>
    </source>
</evidence>
<comment type="subcellular location">
    <subcellularLocation>
        <location evidence="2">Cytoplasm</location>
    </subcellularLocation>
    <subcellularLocation>
        <location evidence="1">Nucleus</location>
    </subcellularLocation>
</comment>
<evidence type="ECO:0000256" key="6">
    <source>
        <dbReference type="ARBA" id="ARBA00022927"/>
    </source>
</evidence>
<dbReference type="SUPFAM" id="SSF48371">
    <property type="entry name" value="ARM repeat"/>
    <property type="match status" value="1"/>
</dbReference>
<accession>A0A8C4YLU3</accession>
<dbReference type="AlphaFoldDB" id="A0A8C4YLU3"/>
<evidence type="ECO:0000256" key="2">
    <source>
        <dbReference type="ARBA" id="ARBA00004496"/>
    </source>
</evidence>
<evidence type="ECO:0000313" key="11">
    <source>
        <dbReference type="Ensembl" id="ENSGEVP00005027781.1"/>
    </source>
</evidence>
<evidence type="ECO:0000256" key="7">
    <source>
        <dbReference type="ARBA" id="ARBA00023242"/>
    </source>
</evidence>
<evidence type="ECO:0000256" key="1">
    <source>
        <dbReference type="ARBA" id="ARBA00004123"/>
    </source>
</evidence>
<dbReference type="Gene3D" id="1.25.10.10">
    <property type="entry name" value="Leucine-rich Repeat Variant"/>
    <property type="match status" value="1"/>
</dbReference>
<keyword evidence="12" id="KW-1185">Reference proteome</keyword>
<keyword evidence="6" id="KW-0653">Protein transport</keyword>
<dbReference type="SMART" id="SM00913">
    <property type="entry name" value="IBN_N"/>
    <property type="match status" value="1"/>
</dbReference>
<organism evidence="11 12">
    <name type="scientific">Gopherus evgoodei</name>
    <name type="common">Goodes thornscrub tortoise</name>
    <dbReference type="NCBI Taxonomy" id="1825980"/>
    <lineage>
        <taxon>Eukaryota</taxon>
        <taxon>Metazoa</taxon>
        <taxon>Chordata</taxon>
        <taxon>Craniata</taxon>
        <taxon>Vertebrata</taxon>
        <taxon>Euteleostomi</taxon>
        <taxon>Archelosauria</taxon>
        <taxon>Testudinata</taxon>
        <taxon>Testudines</taxon>
        <taxon>Cryptodira</taxon>
        <taxon>Durocryptodira</taxon>
        <taxon>Testudinoidea</taxon>
        <taxon>Testudinidae</taxon>
        <taxon>Gopherus</taxon>
    </lineage>
</organism>
<dbReference type="InterPro" id="IPR021133">
    <property type="entry name" value="HEAT_type_2"/>
</dbReference>
<dbReference type="InterPro" id="IPR011989">
    <property type="entry name" value="ARM-like"/>
</dbReference>
<feature type="region of interest" description="Disordered" evidence="9">
    <location>
        <begin position="604"/>
        <end position="627"/>
    </location>
</feature>
<dbReference type="GO" id="GO:0005737">
    <property type="term" value="C:cytoplasm"/>
    <property type="evidence" value="ECO:0007669"/>
    <property type="project" value="UniProtKB-SubCell"/>
</dbReference>
<evidence type="ECO:0000259" key="10">
    <source>
        <dbReference type="PROSITE" id="PS50166"/>
    </source>
</evidence>
<dbReference type="PROSITE" id="PS50077">
    <property type="entry name" value="HEAT_REPEAT"/>
    <property type="match status" value="1"/>
</dbReference>
<proteinExistence type="predicted"/>
<feature type="repeat" description="HEAT" evidence="8">
    <location>
        <begin position="849"/>
        <end position="882"/>
    </location>
</feature>
<dbReference type="InterPro" id="IPR040122">
    <property type="entry name" value="Importin_beta"/>
</dbReference>
<keyword evidence="3" id="KW-0813">Transport</keyword>
<dbReference type="Pfam" id="PF03810">
    <property type="entry name" value="IBN_N"/>
    <property type="match status" value="1"/>
</dbReference>
<feature type="domain" description="Importin N-terminal" evidence="10">
    <location>
        <begin position="24"/>
        <end position="81"/>
    </location>
</feature>
<keyword evidence="5" id="KW-0677">Repeat</keyword>
<dbReference type="InterPro" id="IPR057672">
    <property type="entry name" value="TPR_IPO4/5"/>
</dbReference>
<protein>
    <submittedName>
        <fullName evidence="11">Importin 4</fullName>
    </submittedName>
</protein>
<keyword evidence="7" id="KW-0539">Nucleus</keyword>
<evidence type="ECO:0000256" key="9">
    <source>
        <dbReference type="SAM" id="MobiDB-lite"/>
    </source>
</evidence>
<reference evidence="11" key="2">
    <citation type="submission" date="2025-09" db="UniProtKB">
        <authorList>
            <consortium name="Ensembl"/>
        </authorList>
    </citation>
    <scope>IDENTIFICATION</scope>
</reference>
<dbReference type="GO" id="GO:0031267">
    <property type="term" value="F:small GTPase binding"/>
    <property type="evidence" value="ECO:0007669"/>
    <property type="project" value="InterPro"/>
</dbReference>
<dbReference type="Pfam" id="PF13513">
    <property type="entry name" value="HEAT_EZ"/>
    <property type="match status" value="2"/>
</dbReference>
<dbReference type="InterPro" id="IPR034085">
    <property type="entry name" value="TOG"/>
</dbReference>
<dbReference type="InterPro" id="IPR016024">
    <property type="entry name" value="ARM-type_fold"/>
</dbReference>
<sequence>MEPDGLGRVLSDLLQPDNALIQQATAQLREAFRHPEVLPQLCQLLAGAPDPQIRQLAAVLLRRRLTKHWRKLSPEEQDRWVLGREGHQVSVALAQLAALLLRHQGLERWPQLLQLIQQGVRSPDPHHRQISLLVLSSALESDPEAFAPHYTALLRLFHSALGQRGQPGALYYGLRGLAAMAAGLGSDHLNLMRSLVPKVISAVRQLIPVNEVHASEAMEVFDELMESEVSVIVQHLSDVVSFCLEVASNRALGDALRVKALSTLSFLIKLRGKAVLKQRLLPPVLDALFPILSAEPPPGQLDTPKHVAAQVIDMLALHLPPEKLFPQLMPQLEPALRSPQPYERKAGLMVVAVLAEGCGDHIRTRHLQALLGVICRSLADENLVVRSAALFALGQFSENLQPDITAYAGEVLPLLLSYIGGVELARGGHLAKAYYALENFVESLGAGIEPFLPVLMEQTLGTLRGPGGPRPKELAISALGAIASAAQRAMGPYLPHVLEQLRRFLLPSPTETLGLLVRALGREAVGPLAEESCQLGLGLAEEQGDPDLRRCTYSLFAALSSVMGDDLAPHLPQITTLLLYSLKSTEGLVPPAGGTSSFLLFEDEEEEAEVEGEEDLDGEDDEEEEEELFGYSRGRAGGAARAGGGEPWVGVESEGFPHLGVRKAAYEALGQFCIALHRVCERDPSEPHAAALQRLLGVVLPAMVRAVHRERERLVAMAVLEVLGAVLTACRQEALRSPGHLAELCGALRAVLERKTACQDDGLDEEDEEDEEQAEYDAMLLEYAGEGIPALATAAGGDAFAPYFAGFLPLLLNKMKPSCSVAERSFAVGTLAETLGGLGRATAPFVPRLLPPFLAAARDSDPEVRSNGVFALGVLAEHGGEALHYPKILALLAGGSAQESSARVRDNICGAVARMILSQPQALPLSQVRGLSPGGGEWGVEPCPSRGHGGRGFVPVGDAQVSLLSLLRHLSAHCPTEFQAALLALPPDASAQISGALSSA</sequence>
<dbReference type="FunFam" id="1.25.10.10:FF:000186">
    <property type="entry name" value="Importin 4"/>
    <property type="match status" value="1"/>
</dbReference>
<keyword evidence="4" id="KW-0963">Cytoplasm</keyword>
<dbReference type="SMART" id="SM01349">
    <property type="entry name" value="TOG"/>
    <property type="match status" value="1"/>
</dbReference>
<dbReference type="Proteomes" id="UP000694390">
    <property type="component" value="Unassembled WGS sequence"/>
</dbReference>
<reference evidence="11" key="1">
    <citation type="submission" date="2025-08" db="UniProtKB">
        <authorList>
            <consortium name="Ensembl"/>
        </authorList>
    </citation>
    <scope>IDENTIFICATION</scope>
</reference>
<dbReference type="GeneTree" id="ENSGT00550000075074"/>
<dbReference type="PANTHER" id="PTHR10527">
    <property type="entry name" value="IMPORTIN BETA"/>
    <property type="match status" value="1"/>
</dbReference>
<name>A0A8C4YLU3_9SAUR</name>
<dbReference type="GO" id="GO:0006606">
    <property type="term" value="P:protein import into nucleus"/>
    <property type="evidence" value="ECO:0007669"/>
    <property type="project" value="InterPro"/>
</dbReference>
<dbReference type="PROSITE" id="PS50166">
    <property type="entry name" value="IMPORTIN_B_NT"/>
    <property type="match status" value="1"/>
</dbReference>
<evidence type="ECO:0000313" key="12">
    <source>
        <dbReference type="Proteomes" id="UP000694390"/>
    </source>
</evidence>
<dbReference type="InterPro" id="IPR001494">
    <property type="entry name" value="Importin-beta_N"/>
</dbReference>
<dbReference type="Ensembl" id="ENSGEVT00005029211.1">
    <property type="protein sequence ID" value="ENSGEVP00005027781.1"/>
    <property type="gene ID" value="ENSGEVG00005019108.1"/>
</dbReference>
<dbReference type="Pfam" id="PF25780">
    <property type="entry name" value="TPR_IPO5"/>
    <property type="match status" value="1"/>
</dbReference>
<evidence type="ECO:0000256" key="5">
    <source>
        <dbReference type="ARBA" id="ARBA00022737"/>
    </source>
</evidence>